<feature type="binding site" evidence="2">
    <location>
        <position position="341"/>
    </location>
    <ligand>
        <name>Mn(2+)</name>
        <dbReference type="ChEBI" id="CHEBI:29035"/>
        <label>2</label>
    </ligand>
</feature>
<keyword evidence="2" id="KW-0479">Metal-binding</keyword>
<dbReference type="NCBIfam" id="TIGR01891">
    <property type="entry name" value="amidohydrolases"/>
    <property type="match status" value="1"/>
</dbReference>
<dbReference type="GO" id="GO:0046872">
    <property type="term" value="F:metal ion binding"/>
    <property type="evidence" value="ECO:0007669"/>
    <property type="project" value="UniProtKB-KW"/>
</dbReference>
<comment type="cofactor">
    <cofactor evidence="2">
        <name>Mn(2+)</name>
        <dbReference type="ChEBI" id="CHEBI:29035"/>
    </cofactor>
    <text evidence="2">The Mn(2+) ion enhances activity.</text>
</comment>
<name>A0A6N8DKI0_RHOAC</name>
<dbReference type="PIRSF" id="PIRSF005962">
    <property type="entry name" value="Pept_M20D_amidohydro"/>
    <property type="match status" value="1"/>
</dbReference>
<evidence type="ECO:0000313" key="4">
    <source>
        <dbReference type="EMBL" id="MTV29703.1"/>
    </source>
</evidence>
<dbReference type="SUPFAM" id="SSF53187">
    <property type="entry name" value="Zn-dependent exopeptidases"/>
    <property type="match status" value="1"/>
</dbReference>
<keyword evidence="2" id="KW-0464">Manganese</keyword>
<dbReference type="PANTHER" id="PTHR11014">
    <property type="entry name" value="PEPTIDASE M20 FAMILY MEMBER"/>
    <property type="match status" value="1"/>
</dbReference>
<dbReference type="PANTHER" id="PTHR11014:SF63">
    <property type="entry name" value="METALLOPEPTIDASE, PUTATIVE (AFU_ORTHOLOGUE AFUA_6G09600)-RELATED"/>
    <property type="match status" value="1"/>
</dbReference>
<evidence type="ECO:0000256" key="2">
    <source>
        <dbReference type="PIRSR" id="PIRSR005962-1"/>
    </source>
</evidence>
<evidence type="ECO:0000259" key="3">
    <source>
        <dbReference type="Pfam" id="PF07687"/>
    </source>
</evidence>
<reference evidence="4 5" key="1">
    <citation type="submission" date="2019-11" db="EMBL/GenBank/DDBJ databases">
        <title>Whole-genome sequence of a Rhodoblastus acidophilus DSM 142.</title>
        <authorList>
            <person name="Kyndt J.A."/>
            <person name="Meyer T.E."/>
        </authorList>
    </citation>
    <scope>NUCLEOTIDE SEQUENCE [LARGE SCALE GENOMIC DNA]</scope>
    <source>
        <strain evidence="4 5">DSM 142</strain>
    </source>
</reference>
<dbReference type="Gene3D" id="3.40.630.10">
    <property type="entry name" value="Zn peptidases"/>
    <property type="match status" value="1"/>
</dbReference>
<keyword evidence="1 4" id="KW-0378">Hydrolase</keyword>
<dbReference type="InterPro" id="IPR017439">
    <property type="entry name" value="Amidohydrolase"/>
</dbReference>
<accession>A0A6N8DKI0</accession>
<dbReference type="Pfam" id="PF07687">
    <property type="entry name" value="M20_dimer"/>
    <property type="match status" value="1"/>
</dbReference>
<gene>
    <name evidence="4" type="ORF">GJ654_01700</name>
</gene>
<comment type="caution">
    <text evidence="4">The sequence shown here is derived from an EMBL/GenBank/DDBJ whole genome shotgun (WGS) entry which is preliminary data.</text>
</comment>
<protein>
    <submittedName>
        <fullName evidence="4">Amidohydrolase</fullName>
    </submittedName>
</protein>
<dbReference type="AlphaFoldDB" id="A0A6N8DKI0"/>
<feature type="binding site" evidence="2">
    <location>
        <position position="149"/>
    </location>
    <ligand>
        <name>Mn(2+)</name>
        <dbReference type="ChEBI" id="CHEBI:29035"/>
        <label>2</label>
    </ligand>
</feature>
<feature type="domain" description="Peptidase M20 dimerisation" evidence="3">
    <location>
        <begin position="173"/>
        <end position="265"/>
    </location>
</feature>
<organism evidence="4 5">
    <name type="scientific">Rhodoblastus acidophilus</name>
    <name type="common">Rhodopseudomonas acidophila</name>
    <dbReference type="NCBI Taxonomy" id="1074"/>
    <lineage>
        <taxon>Bacteria</taxon>
        <taxon>Pseudomonadati</taxon>
        <taxon>Pseudomonadota</taxon>
        <taxon>Alphaproteobacteria</taxon>
        <taxon>Hyphomicrobiales</taxon>
        <taxon>Rhodoblastaceae</taxon>
        <taxon>Rhodoblastus</taxon>
    </lineage>
</organism>
<sequence length="369" mass="38590">MTDWRHDLHRFPELGRQEVRTSAKIAGILTKLGMEVRTGLAGTGVVGTLRGRDGAGAIGLRAEIDALPIEEQAAVSFRSRTPGVFHACGHDGHMAILLGAATALARAPDFKGTVHFIFQPAEEALNGAEEMIAAGLFEKFPCDEIYALHNAPTLGVGVVAVRTGAILAACDDFTIFVRGRGAHAALPHLGADPIVAAAQLVTNLQTVVSRSLDPTESGVVTIGMIFGGTSPNVIPESVVLRGTARAGGSAARETIGRRIREICAGVAAAQDLSIEFKIDMGCPATINAEAPTEALARAARAAGAQVITEMPTLMGSEDFATMLQARPGCYFLLGQGGEMIHHPAYAFDDSILPLGAAIFVNIVRDRLGV</sequence>
<dbReference type="EMBL" id="WNKS01000001">
    <property type="protein sequence ID" value="MTV29703.1"/>
    <property type="molecule type" value="Genomic_DNA"/>
</dbReference>
<dbReference type="InterPro" id="IPR011650">
    <property type="entry name" value="Peptidase_M20_dimer"/>
</dbReference>
<feature type="binding site" evidence="2">
    <location>
        <position position="123"/>
    </location>
    <ligand>
        <name>Mn(2+)</name>
        <dbReference type="ChEBI" id="CHEBI:29035"/>
        <label>2</label>
    </ligand>
</feature>
<evidence type="ECO:0000313" key="5">
    <source>
        <dbReference type="Proteomes" id="UP000439113"/>
    </source>
</evidence>
<feature type="binding site" evidence="2">
    <location>
        <position position="90"/>
    </location>
    <ligand>
        <name>Mn(2+)</name>
        <dbReference type="ChEBI" id="CHEBI:29035"/>
        <label>2</label>
    </ligand>
</feature>
<dbReference type="InterPro" id="IPR002933">
    <property type="entry name" value="Peptidase_M20"/>
</dbReference>
<dbReference type="InterPro" id="IPR036264">
    <property type="entry name" value="Bact_exopeptidase_dim_dom"/>
</dbReference>
<evidence type="ECO:0000256" key="1">
    <source>
        <dbReference type="ARBA" id="ARBA00022801"/>
    </source>
</evidence>
<proteinExistence type="predicted"/>
<dbReference type="Gene3D" id="3.30.70.360">
    <property type="match status" value="1"/>
</dbReference>
<dbReference type="Proteomes" id="UP000439113">
    <property type="component" value="Unassembled WGS sequence"/>
</dbReference>
<dbReference type="SUPFAM" id="SSF55031">
    <property type="entry name" value="Bacterial exopeptidase dimerisation domain"/>
    <property type="match status" value="1"/>
</dbReference>
<dbReference type="GO" id="GO:0019877">
    <property type="term" value="P:diaminopimelate biosynthetic process"/>
    <property type="evidence" value="ECO:0007669"/>
    <property type="project" value="UniProtKB-ARBA"/>
</dbReference>
<feature type="binding site" evidence="2">
    <location>
        <position position="88"/>
    </location>
    <ligand>
        <name>Mn(2+)</name>
        <dbReference type="ChEBI" id="CHEBI:29035"/>
        <label>2</label>
    </ligand>
</feature>
<dbReference type="GO" id="GO:0050118">
    <property type="term" value="F:N-acetyldiaminopimelate deacetylase activity"/>
    <property type="evidence" value="ECO:0007669"/>
    <property type="project" value="UniProtKB-ARBA"/>
</dbReference>
<dbReference type="FunFam" id="3.30.70.360:FF:000001">
    <property type="entry name" value="N-acetyldiaminopimelate deacetylase"/>
    <property type="match status" value="1"/>
</dbReference>
<dbReference type="OrthoDB" id="9777385at2"/>
<dbReference type="Pfam" id="PF01546">
    <property type="entry name" value="Peptidase_M20"/>
    <property type="match status" value="1"/>
</dbReference>